<dbReference type="Gene3D" id="3.90.226.10">
    <property type="entry name" value="2-enoyl-CoA Hydratase, Chain A, domain 1"/>
    <property type="match status" value="1"/>
</dbReference>
<dbReference type="Gene3D" id="2.30.29.30">
    <property type="entry name" value="Pleckstrin-homology domain (PH domain)/Phosphotyrosine-binding domain (PTB)"/>
    <property type="match status" value="2"/>
</dbReference>
<reference evidence="5" key="2">
    <citation type="submission" date="2011-02" db="EMBL/GenBank/DDBJ databases">
        <authorList>
            <person name="MacLean D."/>
        </authorList>
    </citation>
    <scope>NUCLEOTIDE SEQUENCE</scope>
</reference>
<dbReference type="GO" id="GO:0003860">
    <property type="term" value="F:3-hydroxyisobutyryl-CoA hydrolase activity"/>
    <property type="evidence" value="ECO:0007669"/>
    <property type="project" value="UniProtKB-EC"/>
</dbReference>
<keyword evidence="3 5" id="KW-0378">Hydrolase</keyword>
<dbReference type="SUPFAM" id="SSF52096">
    <property type="entry name" value="ClpP/crotonase"/>
    <property type="match status" value="1"/>
</dbReference>
<dbReference type="PROSITE" id="PS50003">
    <property type="entry name" value="PH_DOMAIN"/>
    <property type="match status" value="1"/>
</dbReference>
<evidence type="ECO:0000259" key="4">
    <source>
        <dbReference type="PROSITE" id="PS50003"/>
    </source>
</evidence>
<dbReference type="InterPro" id="IPR001849">
    <property type="entry name" value="PH_domain"/>
</dbReference>
<dbReference type="SUPFAM" id="SSF50729">
    <property type="entry name" value="PH domain-like"/>
    <property type="match status" value="2"/>
</dbReference>
<dbReference type="InterPro" id="IPR029045">
    <property type="entry name" value="ClpP/crotonase-like_dom_sf"/>
</dbReference>
<sequence length="688" mass="78044">MVHINQFSGWVHKQGAVIKTWKRRYMVLNGNVLKYYDSALSIKMEEKGSVQILSVEMSGSIQNGRIMHGKGGRVLKIYTDSSMQNKEWFEAITNVVCGIEKYPSIDEAQNINERPEVNVASDPVIRMSLDSTKAPSESTIQYSGWLVKQGGRVKNWKRRFFLLRGDNLSYFDTESTGAVAKGTLYVIASSQKVLQEWLHTLGDVAMTHIRDRESEREILHSDRNQHYRVSHVPIVNDERGALLSQSETVNPIMIRTRLFRCRDQQSAFWGLASVAFRDLRSFADSTRTVNVEPSISPDFHDIIYQQDSGLRIVKLNRPKALNALSFSMIDHMYERFKKFEKNWTINSVILSGMGDRAFCAGGDIRALYEQGKKEATRHLGKNFFRREYELNYFLATTEMPIISFLNGITMGGGVGISMHGKFVVATEKTIFAMPETAIGFFPDVGSSYLLPRLGRRLIEGEHYTADVGKTAAMEGQGLGTFLALTGERLEGPEVIGFGLATHYMESSVYKDLVHHLTGFDFPSDMPQEERDEALHEALEEFETEDAVQDIDSEYLQTVESIFGATNSDDTMEGIFYRLKNHNSDWSKTTLATLQKMSPLSLKVTLELMRQGAVKSCEDCFQMEYRVASRMLTKSDMMEGIRSMIIDKDRKPKWTHGSVDDVEREDVLVYFNALEGEEELVLGSTQDNE</sequence>
<feature type="domain" description="PH" evidence="4">
    <location>
        <begin position="4"/>
        <end position="206"/>
    </location>
</feature>
<name>F0WD25_9STRA</name>
<dbReference type="Pfam" id="PF16113">
    <property type="entry name" value="ECH_2"/>
    <property type="match status" value="1"/>
</dbReference>
<dbReference type="AlphaFoldDB" id="F0WD25"/>
<dbReference type="CDD" id="cd06558">
    <property type="entry name" value="crotonase-like"/>
    <property type="match status" value="1"/>
</dbReference>
<reference evidence="5" key="1">
    <citation type="journal article" date="2011" name="PLoS Biol.">
        <title>Gene gain and loss during evolution of obligate parasitism in the white rust pathogen of Arabidopsis thaliana.</title>
        <authorList>
            <person name="Kemen E."/>
            <person name="Gardiner A."/>
            <person name="Schultz-Larsen T."/>
            <person name="Kemen A.C."/>
            <person name="Balmuth A.L."/>
            <person name="Robert-Seilaniantz A."/>
            <person name="Bailey K."/>
            <person name="Holub E."/>
            <person name="Studholme D.J."/>
            <person name="Maclean D."/>
            <person name="Jones J.D."/>
        </authorList>
    </citation>
    <scope>NUCLEOTIDE SEQUENCE</scope>
</reference>
<organism evidence="5">
    <name type="scientific">Albugo laibachii Nc14</name>
    <dbReference type="NCBI Taxonomy" id="890382"/>
    <lineage>
        <taxon>Eukaryota</taxon>
        <taxon>Sar</taxon>
        <taxon>Stramenopiles</taxon>
        <taxon>Oomycota</taxon>
        <taxon>Peronosporomycetes</taxon>
        <taxon>Albuginales</taxon>
        <taxon>Albuginaceae</taxon>
        <taxon>Albugo</taxon>
    </lineage>
</organism>
<dbReference type="EC" id="3.1.2.4" evidence="2"/>
<dbReference type="Pfam" id="PF00169">
    <property type="entry name" value="PH"/>
    <property type="match status" value="2"/>
</dbReference>
<dbReference type="PANTHER" id="PTHR43176:SF3">
    <property type="entry name" value="3-HYDROXYISOBUTYRYL-COA HYDROLASE, MITOCHONDRIAL"/>
    <property type="match status" value="1"/>
</dbReference>
<dbReference type="InterPro" id="IPR032259">
    <property type="entry name" value="HIBYL-CoA-H"/>
</dbReference>
<dbReference type="InterPro" id="IPR011993">
    <property type="entry name" value="PH-like_dom_sf"/>
</dbReference>
<evidence type="ECO:0000256" key="2">
    <source>
        <dbReference type="ARBA" id="ARBA00011915"/>
    </source>
</evidence>
<dbReference type="HOGENOM" id="CLU_400329_0_0_1"/>
<dbReference type="SMART" id="SM00233">
    <property type="entry name" value="PH"/>
    <property type="match status" value="2"/>
</dbReference>
<accession>F0WD25</accession>
<proteinExistence type="predicted"/>
<evidence type="ECO:0000313" key="5">
    <source>
        <dbReference type="EMBL" id="CCA19097.1"/>
    </source>
</evidence>
<dbReference type="EMBL" id="FR824108">
    <property type="protein sequence ID" value="CCA19097.1"/>
    <property type="molecule type" value="Genomic_DNA"/>
</dbReference>
<protein>
    <recommendedName>
        <fullName evidence="2">3-hydroxyisobutyryl-CoA hydrolase</fullName>
        <ecNumber evidence="2">3.1.2.4</ecNumber>
    </recommendedName>
</protein>
<evidence type="ECO:0000256" key="3">
    <source>
        <dbReference type="ARBA" id="ARBA00022801"/>
    </source>
</evidence>
<dbReference type="PANTHER" id="PTHR43176">
    <property type="entry name" value="3-HYDROXYISOBUTYRYL-COA HYDROLASE-RELATED"/>
    <property type="match status" value="1"/>
</dbReference>
<gene>
    <name evidence="5" type="primary">AlNc14C63G4546</name>
    <name evidence="5" type="ORF">ALNC14_052400</name>
</gene>
<dbReference type="NCBIfam" id="NF004127">
    <property type="entry name" value="PRK05617.1"/>
    <property type="match status" value="1"/>
</dbReference>
<dbReference type="InterPro" id="IPR045004">
    <property type="entry name" value="ECH_dom"/>
</dbReference>
<dbReference type="GO" id="GO:0006574">
    <property type="term" value="P:L-valine catabolic process"/>
    <property type="evidence" value="ECO:0007669"/>
    <property type="project" value="TreeGrafter"/>
</dbReference>
<comment type="catalytic activity">
    <reaction evidence="1">
        <text>3-hydroxy-2-methylpropanoyl-CoA + H2O = 3-hydroxy-2-methylpropanoate + CoA + H(+)</text>
        <dbReference type="Rhea" id="RHEA:20888"/>
        <dbReference type="ChEBI" id="CHEBI:11805"/>
        <dbReference type="ChEBI" id="CHEBI:15377"/>
        <dbReference type="ChEBI" id="CHEBI:15378"/>
        <dbReference type="ChEBI" id="CHEBI:57287"/>
        <dbReference type="ChEBI" id="CHEBI:57340"/>
        <dbReference type="EC" id="3.1.2.4"/>
    </reaction>
</comment>
<evidence type="ECO:0000256" key="1">
    <source>
        <dbReference type="ARBA" id="ARBA00001709"/>
    </source>
</evidence>